<dbReference type="AlphaFoldDB" id="R7VAR0"/>
<dbReference type="GO" id="GO:0003676">
    <property type="term" value="F:nucleic acid binding"/>
    <property type="evidence" value="ECO:0007669"/>
    <property type="project" value="InterPro"/>
</dbReference>
<dbReference type="EMBL" id="KB293692">
    <property type="protein sequence ID" value="ELU15622.1"/>
    <property type="molecule type" value="Genomic_DNA"/>
</dbReference>
<dbReference type="Pfam" id="PF01149">
    <property type="entry name" value="Fapy_DNA_glyco"/>
    <property type="match status" value="1"/>
</dbReference>
<dbReference type="STRING" id="283909.R7VAR0"/>
<dbReference type="InterPro" id="IPR015371">
    <property type="entry name" value="Endonuclease-VIII_DNA-bd"/>
</dbReference>
<name>R7VAR0_CAPTE</name>
<dbReference type="GO" id="GO:0006284">
    <property type="term" value="P:base-excision repair"/>
    <property type="evidence" value="ECO:0007669"/>
    <property type="project" value="InterPro"/>
</dbReference>
<dbReference type="SUPFAM" id="SSF57716">
    <property type="entry name" value="Glucocorticoid receptor-like (DNA-binding domain)"/>
    <property type="match status" value="1"/>
</dbReference>
<dbReference type="OrthoDB" id="6260718at2759"/>
<reference evidence="3" key="3">
    <citation type="submission" date="2015-06" db="UniProtKB">
        <authorList>
            <consortium name="EnsemblMetazoa"/>
        </authorList>
    </citation>
    <scope>IDENTIFICATION</scope>
</reference>
<gene>
    <name evidence="2" type="ORF">CAPTEDRAFT_110153</name>
</gene>
<dbReference type="GO" id="GO:0008270">
    <property type="term" value="F:zinc ion binding"/>
    <property type="evidence" value="ECO:0007669"/>
    <property type="project" value="InterPro"/>
</dbReference>
<dbReference type="InterPro" id="IPR010979">
    <property type="entry name" value="Ribosomal_uS13-like_H2TH"/>
</dbReference>
<dbReference type="Proteomes" id="UP000014760">
    <property type="component" value="Unassembled WGS sequence"/>
</dbReference>
<dbReference type="EnsemblMetazoa" id="CapteT110153">
    <property type="protein sequence ID" value="CapteP110153"/>
    <property type="gene ID" value="CapteG110153"/>
</dbReference>
<evidence type="ECO:0000313" key="4">
    <source>
        <dbReference type="Proteomes" id="UP000014760"/>
    </source>
</evidence>
<dbReference type="HOGENOM" id="CLU_051284_0_0_1"/>
<evidence type="ECO:0000313" key="2">
    <source>
        <dbReference type="EMBL" id="ELU15622.1"/>
    </source>
</evidence>
<evidence type="ECO:0000259" key="1">
    <source>
        <dbReference type="PROSITE" id="PS51068"/>
    </source>
</evidence>
<dbReference type="GO" id="GO:0003906">
    <property type="term" value="F:DNA-(apurinic or apyrimidinic site) endonuclease activity"/>
    <property type="evidence" value="ECO:0007669"/>
    <property type="project" value="InterPro"/>
</dbReference>
<dbReference type="PANTHER" id="PTHR22993">
    <property type="entry name" value="FORMAMIDOPYRIMIDINE-DNA GLYCOSYLASE"/>
    <property type="match status" value="1"/>
</dbReference>
<dbReference type="Pfam" id="PF09292">
    <property type="entry name" value="Neil1-DNA_bind"/>
    <property type="match status" value="1"/>
</dbReference>
<protein>
    <recommendedName>
        <fullName evidence="1">Formamidopyrimidine-DNA glycosylase catalytic domain-containing protein</fullName>
    </recommendedName>
</protein>
<dbReference type="GO" id="GO:0005634">
    <property type="term" value="C:nucleus"/>
    <property type="evidence" value="ECO:0007669"/>
    <property type="project" value="TreeGrafter"/>
</dbReference>
<proteinExistence type="predicted"/>
<dbReference type="InterPro" id="IPR035937">
    <property type="entry name" value="FPG_N"/>
</dbReference>
<feature type="domain" description="Formamidopyrimidine-DNA glycosylase catalytic" evidence="1">
    <location>
        <begin position="2"/>
        <end position="114"/>
    </location>
</feature>
<dbReference type="Gene3D" id="1.10.8.50">
    <property type="match status" value="1"/>
</dbReference>
<organism evidence="2">
    <name type="scientific">Capitella teleta</name>
    <name type="common">Polychaete worm</name>
    <dbReference type="NCBI Taxonomy" id="283909"/>
    <lineage>
        <taxon>Eukaryota</taxon>
        <taxon>Metazoa</taxon>
        <taxon>Spiralia</taxon>
        <taxon>Lophotrochozoa</taxon>
        <taxon>Annelida</taxon>
        <taxon>Polychaeta</taxon>
        <taxon>Sedentaria</taxon>
        <taxon>Scolecida</taxon>
        <taxon>Capitellidae</taxon>
        <taxon>Capitella</taxon>
    </lineage>
</organism>
<evidence type="ECO:0000313" key="3">
    <source>
        <dbReference type="EnsemblMetazoa" id="CapteP110153"/>
    </source>
</evidence>
<accession>R7VAR0</accession>
<keyword evidence="4" id="KW-1185">Reference proteome</keyword>
<dbReference type="SUPFAM" id="SSF81624">
    <property type="entry name" value="N-terminal domain of MutM-like DNA repair proteins"/>
    <property type="match status" value="1"/>
</dbReference>
<dbReference type="InterPro" id="IPR012319">
    <property type="entry name" value="FPG_cat"/>
</dbReference>
<dbReference type="GO" id="GO:0019104">
    <property type="term" value="F:DNA N-glycosylase activity"/>
    <property type="evidence" value="ECO:0007669"/>
    <property type="project" value="InterPro"/>
</dbReference>
<sequence length="268" mass="30427">MPEGPELHLAAIFVNKACCGRIFSGKVLKSAVSTRNPEVDWDEKEYTISASARGKELKITLTSKAKHLDVILRFGMSGKFAFGSVDDMQKHSHLNFYTKTEEKVLSFVDYRRFGKWEPGGSWGSDRGPCVITEYEAFRENVLENLEKSAFNRPICEAMLNQSFFNGIGNYLRAEILLRCHVAPFTCARDVLEPLKSGVKNETPDLLELCNLLPHEVLKLRHDPEEGDDHSSFNDWLQCYYNPQMKSLADHNNRTIWFQGHPGPMAPKG</sequence>
<dbReference type="OMA" id="CVIQEYE"/>
<dbReference type="EMBL" id="AMQN01017950">
    <property type="status" value="NOT_ANNOTATED_CDS"/>
    <property type="molecule type" value="Genomic_DNA"/>
</dbReference>
<dbReference type="PANTHER" id="PTHR22993:SF27">
    <property type="entry name" value="ENDONUCLEASE 8-LIKE 1"/>
    <property type="match status" value="1"/>
</dbReference>
<dbReference type="Gene3D" id="3.20.190.10">
    <property type="entry name" value="MutM-like, N-terminal"/>
    <property type="match status" value="1"/>
</dbReference>
<reference evidence="4" key="1">
    <citation type="submission" date="2012-12" db="EMBL/GenBank/DDBJ databases">
        <authorList>
            <person name="Hellsten U."/>
            <person name="Grimwood J."/>
            <person name="Chapman J.A."/>
            <person name="Shapiro H."/>
            <person name="Aerts A."/>
            <person name="Otillar R.P."/>
            <person name="Terry A.Y."/>
            <person name="Boore J.L."/>
            <person name="Simakov O."/>
            <person name="Marletaz F."/>
            <person name="Cho S.-J."/>
            <person name="Edsinger-Gonzales E."/>
            <person name="Havlak P."/>
            <person name="Kuo D.-H."/>
            <person name="Larsson T."/>
            <person name="Lv J."/>
            <person name="Arendt D."/>
            <person name="Savage R."/>
            <person name="Osoegawa K."/>
            <person name="de Jong P."/>
            <person name="Lindberg D.R."/>
            <person name="Seaver E.C."/>
            <person name="Weisblat D.A."/>
            <person name="Putnam N.H."/>
            <person name="Grigoriev I.V."/>
            <person name="Rokhsar D.S."/>
        </authorList>
    </citation>
    <scope>NUCLEOTIDE SEQUENCE</scope>
    <source>
        <strain evidence="4">I ESC-2004</strain>
    </source>
</reference>
<dbReference type="PROSITE" id="PS51068">
    <property type="entry name" value="FPG_CAT"/>
    <property type="match status" value="1"/>
</dbReference>
<reference evidence="2 4" key="2">
    <citation type="journal article" date="2013" name="Nature">
        <title>Insights into bilaterian evolution from three spiralian genomes.</title>
        <authorList>
            <person name="Simakov O."/>
            <person name="Marletaz F."/>
            <person name="Cho S.J."/>
            <person name="Edsinger-Gonzales E."/>
            <person name="Havlak P."/>
            <person name="Hellsten U."/>
            <person name="Kuo D.H."/>
            <person name="Larsson T."/>
            <person name="Lv J."/>
            <person name="Arendt D."/>
            <person name="Savage R."/>
            <person name="Osoegawa K."/>
            <person name="de Jong P."/>
            <person name="Grimwood J."/>
            <person name="Chapman J.A."/>
            <person name="Shapiro H."/>
            <person name="Aerts A."/>
            <person name="Otillar R.P."/>
            <person name="Terry A.Y."/>
            <person name="Boore J.L."/>
            <person name="Grigoriev I.V."/>
            <person name="Lindberg D.R."/>
            <person name="Seaver E.C."/>
            <person name="Weisblat D.A."/>
            <person name="Putnam N.H."/>
            <person name="Rokhsar D.S."/>
        </authorList>
    </citation>
    <scope>NUCLEOTIDE SEQUENCE</scope>
    <source>
        <strain evidence="2 4">I ESC-2004</strain>
    </source>
</reference>
<dbReference type="SUPFAM" id="SSF46946">
    <property type="entry name" value="S13-like H2TH domain"/>
    <property type="match status" value="1"/>
</dbReference>
<dbReference type="SMART" id="SM00898">
    <property type="entry name" value="Fapy_DNA_glyco"/>
    <property type="match status" value="1"/>
</dbReference>